<protein>
    <submittedName>
        <fullName evidence="1">Uncharacterized protein</fullName>
    </submittedName>
</protein>
<evidence type="ECO:0000313" key="1">
    <source>
        <dbReference type="EMBL" id="KUM77053.1"/>
    </source>
</evidence>
<name>A0A117PCK6_9ACTN</name>
<reference evidence="1 2" key="1">
    <citation type="submission" date="2015-10" db="EMBL/GenBank/DDBJ databases">
        <title>Draft genome sequence of Streptomyces curacoi DSM 40107, type strain for the species Streptomyces curacoi.</title>
        <authorList>
            <person name="Ruckert C."/>
            <person name="Winkler A."/>
            <person name="Kalinowski J."/>
            <person name="Kampfer P."/>
            <person name="Glaeser S."/>
        </authorList>
    </citation>
    <scope>NUCLEOTIDE SEQUENCE [LARGE SCALE GENOMIC DNA]</scope>
    <source>
        <strain evidence="1 2">DSM 40107</strain>
    </source>
</reference>
<accession>A0A117PCK6</accession>
<sequence length="133" mass="13454">MQQVGLVVTEVERAEAGNEEGLLCSWAALCQGQDWGKLVGVEFTKTVVVSDTRRQGSSVDGVLTIGIGTGCAAGGKGVRQYRDVAAEGSQGRVLGRHMGIGVGGLQEPGCLAGLLGTIGVGDQAPAGTGSSRR</sequence>
<comment type="caution">
    <text evidence="1">The sequence shown here is derived from an EMBL/GenBank/DDBJ whole genome shotgun (WGS) entry which is preliminary data.</text>
</comment>
<dbReference type="Proteomes" id="UP000054024">
    <property type="component" value="Unassembled WGS sequence"/>
</dbReference>
<keyword evidence="2" id="KW-1185">Reference proteome</keyword>
<dbReference type="EMBL" id="LMWJ01000008">
    <property type="protein sequence ID" value="KUM77053.1"/>
    <property type="molecule type" value="Genomic_DNA"/>
</dbReference>
<dbReference type="AlphaFoldDB" id="A0A117PCK6"/>
<gene>
    <name evidence="1" type="ORF">AQI70_14035</name>
</gene>
<proteinExistence type="predicted"/>
<dbReference type="STRING" id="146536.AQI70_14035"/>
<organism evidence="1 2">
    <name type="scientific">Streptomyces curacoi</name>
    <dbReference type="NCBI Taxonomy" id="146536"/>
    <lineage>
        <taxon>Bacteria</taxon>
        <taxon>Bacillati</taxon>
        <taxon>Actinomycetota</taxon>
        <taxon>Actinomycetes</taxon>
        <taxon>Kitasatosporales</taxon>
        <taxon>Streptomycetaceae</taxon>
        <taxon>Streptomyces</taxon>
    </lineage>
</organism>
<evidence type="ECO:0000313" key="2">
    <source>
        <dbReference type="Proteomes" id="UP000054024"/>
    </source>
</evidence>